<evidence type="ECO:0000256" key="7">
    <source>
        <dbReference type="ARBA" id="ARBA00022840"/>
    </source>
</evidence>
<dbReference type="Gene3D" id="3.40.50.300">
    <property type="entry name" value="P-loop containing nucleotide triphosphate hydrolases"/>
    <property type="match status" value="1"/>
</dbReference>
<dbReference type="Pfam" id="PF00085">
    <property type="entry name" value="Thioredoxin"/>
    <property type="match status" value="1"/>
</dbReference>
<dbReference type="Pfam" id="PF17862">
    <property type="entry name" value="AAA_lid_3"/>
    <property type="match status" value="1"/>
</dbReference>
<dbReference type="Gene3D" id="1.10.8.60">
    <property type="match status" value="1"/>
</dbReference>
<dbReference type="GO" id="GO:0016887">
    <property type="term" value="F:ATP hydrolysis activity"/>
    <property type="evidence" value="ECO:0007669"/>
    <property type="project" value="InterPro"/>
</dbReference>
<dbReference type="GO" id="GO:0008017">
    <property type="term" value="F:microtubule binding"/>
    <property type="evidence" value="ECO:0007669"/>
    <property type="project" value="UniProtKB-ARBA"/>
</dbReference>
<comment type="catalytic activity">
    <reaction evidence="13">
        <text>ATP + H2O = ADP + phosphate + H(+)</text>
        <dbReference type="Rhea" id="RHEA:13065"/>
        <dbReference type="ChEBI" id="CHEBI:15377"/>
        <dbReference type="ChEBI" id="CHEBI:15378"/>
        <dbReference type="ChEBI" id="CHEBI:30616"/>
        <dbReference type="ChEBI" id="CHEBI:43474"/>
        <dbReference type="ChEBI" id="CHEBI:456216"/>
    </reaction>
</comment>
<keyword evidence="6" id="KW-0378">Hydrolase</keyword>
<dbReference type="Pfam" id="PF00462">
    <property type="entry name" value="Glutaredoxin"/>
    <property type="match status" value="2"/>
</dbReference>
<dbReference type="PANTHER" id="PTHR23074">
    <property type="entry name" value="AAA DOMAIN-CONTAINING"/>
    <property type="match status" value="1"/>
</dbReference>
<evidence type="ECO:0000256" key="9">
    <source>
        <dbReference type="ARBA" id="ARBA00023004"/>
    </source>
</evidence>
<dbReference type="GO" id="GO:0005524">
    <property type="term" value="F:ATP binding"/>
    <property type="evidence" value="ECO:0007669"/>
    <property type="project" value="UniProtKB-KW"/>
</dbReference>
<organism evidence="16 17">
    <name type="scientific">Caenorhabditis auriculariae</name>
    <dbReference type="NCBI Taxonomy" id="2777116"/>
    <lineage>
        <taxon>Eukaryota</taxon>
        <taxon>Metazoa</taxon>
        <taxon>Ecdysozoa</taxon>
        <taxon>Nematoda</taxon>
        <taxon>Chromadorea</taxon>
        <taxon>Rhabditida</taxon>
        <taxon>Rhabditina</taxon>
        <taxon>Rhabditomorpha</taxon>
        <taxon>Rhabditoidea</taxon>
        <taxon>Rhabditidae</taxon>
        <taxon>Peloderinae</taxon>
        <taxon>Caenorhabditis</taxon>
    </lineage>
</organism>
<evidence type="ECO:0000256" key="14">
    <source>
        <dbReference type="SAM" id="MobiDB-lite"/>
    </source>
</evidence>
<dbReference type="InterPro" id="IPR013766">
    <property type="entry name" value="Thioredoxin_domain"/>
</dbReference>
<dbReference type="InterPro" id="IPR041569">
    <property type="entry name" value="AAA_lid_3"/>
</dbReference>
<dbReference type="GO" id="GO:0005634">
    <property type="term" value="C:nucleus"/>
    <property type="evidence" value="ECO:0007669"/>
    <property type="project" value="UniProtKB-SubCell"/>
</dbReference>
<keyword evidence="17" id="KW-1185">Reference proteome</keyword>
<feature type="compositionally biased region" description="Basic and acidic residues" evidence="14">
    <location>
        <begin position="72"/>
        <end position="81"/>
    </location>
</feature>
<dbReference type="InterPro" id="IPR002109">
    <property type="entry name" value="Glutaredoxin"/>
</dbReference>
<dbReference type="InterPro" id="IPR033658">
    <property type="entry name" value="GRX_PICOT-like"/>
</dbReference>
<dbReference type="CDD" id="cd19525">
    <property type="entry name" value="RecA-like_Figl-1"/>
    <property type="match status" value="1"/>
</dbReference>
<comment type="subcellular location">
    <subcellularLocation>
        <location evidence="2">Nucleus</location>
    </subcellularLocation>
</comment>
<dbReference type="GO" id="GO:0051536">
    <property type="term" value="F:iron-sulfur cluster binding"/>
    <property type="evidence" value="ECO:0007669"/>
    <property type="project" value="UniProtKB-KW"/>
</dbReference>
<evidence type="ECO:0000256" key="2">
    <source>
        <dbReference type="ARBA" id="ARBA00004123"/>
    </source>
</evidence>
<keyword evidence="9" id="KW-0408">Iron</keyword>
<gene>
    <name evidence="16" type="ORF">CAUJ_LOCUS11797</name>
</gene>
<feature type="region of interest" description="Disordered" evidence="14">
    <location>
        <begin position="199"/>
        <end position="228"/>
    </location>
</feature>
<keyword evidence="4" id="KW-0479">Metal-binding</keyword>
<dbReference type="Proteomes" id="UP000835052">
    <property type="component" value="Unassembled WGS sequence"/>
</dbReference>
<evidence type="ECO:0000256" key="3">
    <source>
        <dbReference type="ARBA" id="ARBA00006914"/>
    </source>
</evidence>
<evidence type="ECO:0000256" key="10">
    <source>
        <dbReference type="ARBA" id="ARBA00023014"/>
    </source>
</evidence>
<evidence type="ECO:0000313" key="17">
    <source>
        <dbReference type="Proteomes" id="UP000835052"/>
    </source>
</evidence>
<dbReference type="SUPFAM" id="SSF52833">
    <property type="entry name" value="Thioredoxin-like"/>
    <property type="match status" value="3"/>
</dbReference>
<feature type="compositionally biased region" description="Acidic residues" evidence="14">
    <location>
        <begin position="53"/>
        <end position="64"/>
    </location>
</feature>
<evidence type="ECO:0000256" key="4">
    <source>
        <dbReference type="ARBA" id="ARBA00022723"/>
    </source>
</evidence>
<evidence type="ECO:0000256" key="11">
    <source>
        <dbReference type="ARBA" id="ARBA00023242"/>
    </source>
</evidence>
<dbReference type="FunFam" id="3.40.30.10:FF:000012">
    <property type="entry name" value="Monothiol glutaredoxin"/>
    <property type="match status" value="2"/>
</dbReference>
<accession>A0A8S1HNC9</accession>
<dbReference type="GO" id="GO:0046872">
    <property type="term" value="F:metal ion binding"/>
    <property type="evidence" value="ECO:0007669"/>
    <property type="project" value="UniProtKB-KW"/>
</dbReference>
<dbReference type="PROSITE" id="PS00674">
    <property type="entry name" value="AAA"/>
    <property type="match status" value="1"/>
</dbReference>
<dbReference type="InterPro" id="IPR036249">
    <property type="entry name" value="Thioredoxin-like_sf"/>
</dbReference>
<dbReference type="InterPro" id="IPR050304">
    <property type="entry name" value="MT-severing_AAA_ATPase"/>
</dbReference>
<keyword evidence="11" id="KW-0539">Nucleus</keyword>
<proteinExistence type="inferred from homology"/>
<evidence type="ECO:0000256" key="1">
    <source>
        <dbReference type="ARBA" id="ARBA00001946"/>
    </source>
</evidence>
<evidence type="ECO:0000256" key="13">
    <source>
        <dbReference type="ARBA" id="ARBA00049360"/>
    </source>
</evidence>
<dbReference type="PANTHER" id="PTHR23074:SF17">
    <property type="entry name" value="FIDGETIN-LIKE PROTEIN 1"/>
    <property type="match status" value="1"/>
</dbReference>
<evidence type="ECO:0000259" key="15">
    <source>
        <dbReference type="SMART" id="SM00382"/>
    </source>
</evidence>
<keyword evidence="7" id="KW-0067">ATP-binding</keyword>
<evidence type="ECO:0000313" key="16">
    <source>
        <dbReference type="EMBL" id="CAD6195879.1"/>
    </source>
</evidence>
<dbReference type="CDD" id="cd03028">
    <property type="entry name" value="GRX_PICOT_like"/>
    <property type="match status" value="2"/>
</dbReference>
<dbReference type="SUPFAM" id="SSF52540">
    <property type="entry name" value="P-loop containing nucleoside triphosphate hydrolases"/>
    <property type="match status" value="1"/>
</dbReference>
<dbReference type="Pfam" id="PF09336">
    <property type="entry name" value="Vps4_C"/>
    <property type="match status" value="1"/>
</dbReference>
<protein>
    <recommendedName>
        <fullName evidence="12">Fidgetin-like protein 1</fullName>
    </recommendedName>
</protein>
<evidence type="ECO:0000256" key="6">
    <source>
        <dbReference type="ARBA" id="ARBA00022801"/>
    </source>
</evidence>
<keyword evidence="5" id="KW-0547">Nucleotide-binding</keyword>
<dbReference type="SMART" id="SM00382">
    <property type="entry name" value="AAA"/>
    <property type="match status" value="1"/>
</dbReference>
<dbReference type="InterPro" id="IPR003960">
    <property type="entry name" value="ATPase_AAA_CS"/>
</dbReference>
<evidence type="ECO:0000256" key="12">
    <source>
        <dbReference type="ARBA" id="ARBA00035694"/>
    </source>
</evidence>
<dbReference type="PROSITE" id="PS51354">
    <property type="entry name" value="GLUTAREDOXIN_2"/>
    <property type="match status" value="2"/>
</dbReference>
<keyword evidence="10" id="KW-0411">Iron-sulfur</keyword>
<evidence type="ECO:0000256" key="8">
    <source>
        <dbReference type="ARBA" id="ARBA00022842"/>
    </source>
</evidence>
<reference evidence="16" key="1">
    <citation type="submission" date="2020-10" db="EMBL/GenBank/DDBJ databases">
        <authorList>
            <person name="Kikuchi T."/>
        </authorList>
    </citation>
    <scope>NUCLEOTIDE SEQUENCE</scope>
    <source>
        <strain evidence="16">NKZ352</strain>
    </source>
</reference>
<comment type="cofactor">
    <cofactor evidence="1">
        <name>Mg(2+)</name>
        <dbReference type="ChEBI" id="CHEBI:18420"/>
    </cofactor>
</comment>
<dbReference type="GO" id="GO:0008568">
    <property type="term" value="F:microtubule severing ATPase activity"/>
    <property type="evidence" value="ECO:0007669"/>
    <property type="project" value="TreeGrafter"/>
</dbReference>
<feature type="region of interest" description="Disordered" evidence="14">
    <location>
        <begin position="1"/>
        <end position="83"/>
    </location>
</feature>
<name>A0A8S1HNC9_9PELO</name>
<dbReference type="AlphaFoldDB" id="A0A8S1HNC9"/>
<feature type="domain" description="AAA+ ATPase" evidence="15">
    <location>
        <begin position="316"/>
        <end position="452"/>
    </location>
</feature>
<dbReference type="OrthoDB" id="10251136at2759"/>
<dbReference type="EMBL" id="CAJGYM010000062">
    <property type="protein sequence ID" value="CAD6195879.1"/>
    <property type="molecule type" value="Genomic_DNA"/>
</dbReference>
<dbReference type="InterPro" id="IPR015415">
    <property type="entry name" value="Spast_Vps4_C"/>
</dbReference>
<dbReference type="InterPro" id="IPR003593">
    <property type="entry name" value="AAA+_ATPase"/>
</dbReference>
<dbReference type="FunFam" id="3.40.50.300:FF:000093">
    <property type="entry name" value="Fidgetin-like 1"/>
    <property type="match status" value="1"/>
</dbReference>
<dbReference type="FunFam" id="1.10.8.60:FF:000022">
    <property type="entry name" value="Fidgetin like 1"/>
    <property type="match status" value="1"/>
</dbReference>
<dbReference type="InterPro" id="IPR027417">
    <property type="entry name" value="P-loop_NTPase"/>
</dbReference>
<sequence length="880" mass="98249">MFSPKKGAGKTNSDEYPPTAIARQGVSPWFLGKPVKKKNTSTENIPVYRPPVDDDDIFIEDNEPENGFQGRRSTENAEQRTTKSKNLVTEGPYWRECFERGLNLNKSLSKRSNNAGLNFDFSADPKVKRVRNKLSEAFGSTGIRENNEELKKNLEHIPRRGIETPNAHRKKPRNAGITVASIKEFTMATGGEVVREVRQVVPSRTNSDKLSDNDSQPKSYPGPRKIPSFTAPIVKKAMEMDTAGGGKDEAQGLHAEPSLKNFDEHIISLIESEIMSVSTSIGWSDVAGLEGAKQSLREIVVWPFQRPDLFKGLRAPPKGVLLFGPPGTGKTMIGRCVASQCNATFFNISASSLTSKWVGEGEKLVRALFAVARLKLPSIIFIDEIDSILSARSETEHESSRRIKTEFLVQIDGVATSRDERLLVLGATNRPQELDEAARRRFAKRLYIALPEKVARVTIVRNLLHGNEHVIDESGLDTIAEITEGYSGADMYQLCTEAAMGPVRDVNGAILEIEKDELRPINLKDFMEAAEQVRPTVVQEDLLAYEKMTVQKLNSVEEYNQFVADPSPALVHFYAAWAAACDQTNALLQDLIEDDTFALRIAFLEAETLAEVSRKMRISAAPTLIYYRKSKEVARVNGYNPAEIKEKALLTSSQISASDALPAAGDAHISKEALNEKLKKLINHSPLMIFIKGKPDAPKCGFSRQLIQLLDENNLQYGSFDILSNEDVRQGLKEYSNWPTYPQLYLNGELLGGLDVIKAELEDPEFVKSLPTKKGEKELNERLKEIISSHQLMLFMKGTKTDPQCGYSRTIVGLLNDAHADFGTFDILKDNEVREGLKKFSNWPTYPQLYLDGELVGGLDIVKEELLDTHFLRRIPRIRN</sequence>
<evidence type="ECO:0000256" key="5">
    <source>
        <dbReference type="ARBA" id="ARBA00022741"/>
    </source>
</evidence>
<keyword evidence="8" id="KW-0460">Magnesium</keyword>
<comment type="caution">
    <text evidence="16">The sequence shown here is derived from an EMBL/GenBank/DDBJ whole genome shotgun (WGS) entry which is preliminary data.</text>
</comment>
<dbReference type="Pfam" id="PF00004">
    <property type="entry name" value="AAA"/>
    <property type="match status" value="1"/>
</dbReference>
<dbReference type="InterPro" id="IPR003959">
    <property type="entry name" value="ATPase_AAA_core"/>
</dbReference>
<dbReference type="InterPro" id="IPR047858">
    <property type="entry name" value="FIGNL1_ATPase"/>
</dbReference>
<dbReference type="Gene3D" id="3.40.30.10">
    <property type="entry name" value="Glutaredoxin"/>
    <property type="match status" value="3"/>
</dbReference>
<comment type="similarity">
    <text evidence="3">Belongs to the AAA ATPase family.</text>
</comment>